<dbReference type="GO" id="GO:1990904">
    <property type="term" value="C:ribonucleoprotein complex"/>
    <property type="evidence" value="ECO:0007669"/>
    <property type="project" value="UniProtKB-KW"/>
</dbReference>
<keyword evidence="2 8" id="KW-0699">rRNA-binding</keyword>
<dbReference type="AlphaFoldDB" id="A0A2M6WEI3"/>
<dbReference type="GO" id="GO:0006412">
    <property type="term" value="P:translation"/>
    <property type="evidence" value="ECO:0007669"/>
    <property type="project" value="UniProtKB-UniRule"/>
</dbReference>
<dbReference type="Pfam" id="PF17136">
    <property type="entry name" value="ribosomal_L24"/>
    <property type="match status" value="1"/>
</dbReference>
<dbReference type="SMART" id="SM00739">
    <property type="entry name" value="KOW"/>
    <property type="match status" value="1"/>
</dbReference>
<dbReference type="Pfam" id="PF00467">
    <property type="entry name" value="KOW"/>
    <property type="match status" value="1"/>
</dbReference>
<comment type="function">
    <text evidence="8">One of two assembly initiator proteins, it binds directly to the 5'-end of the 23S rRNA, where it nucleates assembly of the 50S subunit.</text>
</comment>
<dbReference type="HAMAP" id="MF_01326_B">
    <property type="entry name" value="Ribosomal_uL24_B"/>
    <property type="match status" value="1"/>
</dbReference>
<comment type="subunit">
    <text evidence="8">Part of the 50S ribosomal subunit.</text>
</comment>
<evidence type="ECO:0000256" key="2">
    <source>
        <dbReference type="ARBA" id="ARBA00022730"/>
    </source>
</evidence>
<dbReference type="InterPro" id="IPR057264">
    <property type="entry name" value="Ribosomal_uL24_C"/>
</dbReference>
<keyword evidence="3 8" id="KW-0694">RNA-binding</keyword>
<feature type="domain" description="KOW" evidence="10">
    <location>
        <begin position="2"/>
        <end position="29"/>
    </location>
</feature>
<evidence type="ECO:0000313" key="11">
    <source>
        <dbReference type="EMBL" id="PIT91199.1"/>
    </source>
</evidence>
<comment type="caution">
    <text evidence="11">The sequence shown here is derived from an EMBL/GenBank/DDBJ whole genome shotgun (WGS) entry which is preliminary data.</text>
</comment>
<proteinExistence type="inferred from homology"/>
<evidence type="ECO:0000256" key="4">
    <source>
        <dbReference type="ARBA" id="ARBA00022980"/>
    </source>
</evidence>
<dbReference type="SUPFAM" id="SSF50104">
    <property type="entry name" value="Translation proteins SH3-like domain"/>
    <property type="match status" value="1"/>
</dbReference>
<evidence type="ECO:0000256" key="3">
    <source>
        <dbReference type="ARBA" id="ARBA00022884"/>
    </source>
</evidence>
<name>A0A2M6WEI3_9BACT</name>
<dbReference type="GO" id="GO:0003735">
    <property type="term" value="F:structural constituent of ribosome"/>
    <property type="evidence" value="ECO:0007669"/>
    <property type="project" value="InterPro"/>
</dbReference>
<organism evidence="11 12">
    <name type="scientific">Candidatus Kaiserbacteria bacterium CG10_big_fil_rev_8_21_14_0_10_49_17</name>
    <dbReference type="NCBI Taxonomy" id="1974609"/>
    <lineage>
        <taxon>Bacteria</taxon>
        <taxon>Candidatus Kaiseribacteriota</taxon>
    </lineage>
</organism>
<evidence type="ECO:0000256" key="8">
    <source>
        <dbReference type="HAMAP-Rule" id="MF_01326"/>
    </source>
</evidence>
<evidence type="ECO:0000256" key="9">
    <source>
        <dbReference type="RuleBase" id="RU003477"/>
    </source>
</evidence>
<dbReference type="EMBL" id="PFBJ01000007">
    <property type="protein sequence ID" value="PIT91199.1"/>
    <property type="molecule type" value="Genomic_DNA"/>
</dbReference>
<dbReference type="InterPro" id="IPR003256">
    <property type="entry name" value="Ribosomal_uL24"/>
</dbReference>
<keyword evidence="5 8" id="KW-0687">Ribonucleoprotein</keyword>
<comment type="function">
    <text evidence="7 8">One of the proteins that surrounds the polypeptide exit tunnel on the outside of the subunit.</text>
</comment>
<dbReference type="GO" id="GO:0005840">
    <property type="term" value="C:ribosome"/>
    <property type="evidence" value="ECO:0007669"/>
    <property type="project" value="UniProtKB-KW"/>
</dbReference>
<dbReference type="Gene3D" id="2.30.30.30">
    <property type="match status" value="1"/>
</dbReference>
<comment type="similarity">
    <text evidence="1 8 9">Belongs to the universal ribosomal protein uL24 family.</text>
</comment>
<evidence type="ECO:0000259" key="10">
    <source>
        <dbReference type="SMART" id="SM00739"/>
    </source>
</evidence>
<dbReference type="GO" id="GO:0019843">
    <property type="term" value="F:rRNA binding"/>
    <property type="evidence" value="ECO:0007669"/>
    <property type="project" value="UniProtKB-UniRule"/>
</dbReference>
<dbReference type="InterPro" id="IPR014722">
    <property type="entry name" value="Rib_uL2_dom2"/>
</dbReference>
<dbReference type="FunFam" id="2.30.30.30:FF:000004">
    <property type="entry name" value="50S ribosomal protein L24"/>
    <property type="match status" value="1"/>
</dbReference>
<reference evidence="12" key="1">
    <citation type="submission" date="2017-09" db="EMBL/GenBank/DDBJ databases">
        <title>Depth-based differentiation of microbial function through sediment-hosted aquifers and enrichment of novel symbionts in the deep terrestrial subsurface.</title>
        <authorList>
            <person name="Probst A.J."/>
            <person name="Ladd B."/>
            <person name="Jarett J.K."/>
            <person name="Geller-Mcgrath D.E."/>
            <person name="Sieber C.M.K."/>
            <person name="Emerson J.B."/>
            <person name="Anantharaman K."/>
            <person name="Thomas B.C."/>
            <person name="Malmstrom R."/>
            <person name="Stieglmeier M."/>
            <person name="Klingl A."/>
            <person name="Woyke T."/>
            <person name="Ryan C.M."/>
            <person name="Banfield J.F."/>
        </authorList>
    </citation>
    <scope>NUCLEOTIDE SEQUENCE [LARGE SCALE GENOMIC DNA]</scope>
</reference>
<evidence type="ECO:0000256" key="6">
    <source>
        <dbReference type="ARBA" id="ARBA00035206"/>
    </source>
</evidence>
<dbReference type="CDD" id="cd06089">
    <property type="entry name" value="KOW_RPL26"/>
    <property type="match status" value="1"/>
</dbReference>
<evidence type="ECO:0000256" key="1">
    <source>
        <dbReference type="ARBA" id="ARBA00010618"/>
    </source>
</evidence>
<dbReference type="NCBIfam" id="TIGR01079">
    <property type="entry name" value="rplX_bact"/>
    <property type="match status" value="1"/>
</dbReference>
<dbReference type="InterPro" id="IPR041988">
    <property type="entry name" value="Ribosomal_uL24_KOW"/>
</dbReference>
<dbReference type="InterPro" id="IPR008991">
    <property type="entry name" value="Translation_prot_SH3-like_sf"/>
</dbReference>
<dbReference type="PANTHER" id="PTHR12903">
    <property type="entry name" value="MITOCHONDRIAL RIBOSOMAL PROTEIN L24"/>
    <property type="match status" value="1"/>
</dbReference>
<evidence type="ECO:0000256" key="7">
    <source>
        <dbReference type="ARBA" id="ARBA00058688"/>
    </source>
</evidence>
<dbReference type="InterPro" id="IPR005824">
    <property type="entry name" value="KOW"/>
</dbReference>
<dbReference type="InterPro" id="IPR005825">
    <property type="entry name" value="Ribosomal_uL24_CS"/>
</dbReference>
<evidence type="ECO:0000256" key="5">
    <source>
        <dbReference type="ARBA" id="ARBA00023274"/>
    </source>
</evidence>
<accession>A0A2M6WEI3</accession>
<sequence>MKIKKGDTVAIIAGKDRGKSGKVLRAFPAIEQIIVEGVNVKKRHQRPTASRQKGQIVEKALPIHVSNAMVLDPKGGKPTRIGYKEEGGKRVRIAKKSGVTL</sequence>
<gene>
    <name evidence="8" type="primary">rplX</name>
    <name evidence="11" type="ORF">COU17_01675</name>
</gene>
<dbReference type="Proteomes" id="UP000228809">
    <property type="component" value="Unassembled WGS sequence"/>
</dbReference>
<evidence type="ECO:0000313" key="12">
    <source>
        <dbReference type="Proteomes" id="UP000228809"/>
    </source>
</evidence>
<keyword evidence="4 8" id="KW-0689">Ribosomal protein</keyword>
<dbReference type="PROSITE" id="PS01108">
    <property type="entry name" value="RIBOSOMAL_L24"/>
    <property type="match status" value="1"/>
</dbReference>
<protein>
    <recommendedName>
        <fullName evidence="6 8">Large ribosomal subunit protein uL24</fullName>
    </recommendedName>
</protein>